<dbReference type="Proteomes" id="UP000789396">
    <property type="component" value="Unassembled WGS sequence"/>
</dbReference>
<feature type="non-terminal residue" evidence="1">
    <location>
        <position position="1"/>
    </location>
</feature>
<dbReference type="EMBL" id="CAJVPZ010033037">
    <property type="protein sequence ID" value="CAG8743334.1"/>
    <property type="molecule type" value="Genomic_DNA"/>
</dbReference>
<sequence>KKILGNKQPENKPPTEEEILVVEKVQTLSSAIKLASPQLLITGEWFGYFNIAINLLIVDLKYLYSSQSKEGIIEHKPKLSPPIKLNSTYNAYNKILITEITSDNEDTQQYFENASKYEVFLLAFGQHLELKRIPETFIEYDIQKFDKQIKNYDNLIITYICTIQTVYGKGFFDGPVTYVDKVAESSLIKGIASKSYDFTCDDIKFEENGNYQARVYAISSNCQTITSFAGNSIKTMKRVLPLKNIQILIKLNTMKGDDILISCAFDSKIKNYILGVLNNKTKQYKSKLIEPTNNSPIVKLELSLAKIRKIHNSPESAVFHAFAQSIGDKDEFDSITANSNSVVTQFEAPKNIILDLKKNEFSVNYHAPTE</sequence>
<dbReference type="AlphaFoldDB" id="A0A9N9NMX8"/>
<keyword evidence="2" id="KW-1185">Reference proteome</keyword>
<evidence type="ECO:0000313" key="2">
    <source>
        <dbReference type="Proteomes" id="UP000789396"/>
    </source>
</evidence>
<gene>
    <name evidence="1" type="ORF">RFULGI_LOCUS13041</name>
</gene>
<reference evidence="1" key="1">
    <citation type="submission" date="2021-06" db="EMBL/GenBank/DDBJ databases">
        <authorList>
            <person name="Kallberg Y."/>
            <person name="Tangrot J."/>
            <person name="Rosling A."/>
        </authorList>
    </citation>
    <scope>NUCLEOTIDE SEQUENCE</scope>
    <source>
        <strain evidence="1">IN212</strain>
    </source>
</reference>
<organism evidence="1 2">
    <name type="scientific">Racocetra fulgida</name>
    <dbReference type="NCBI Taxonomy" id="60492"/>
    <lineage>
        <taxon>Eukaryota</taxon>
        <taxon>Fungi</taxon>
        <taxon>Fungi incertae sedis</taxon>
        <taxon>Mucoromycota</taxon>
        <taxon>Glomeromycotina</taxon>
        <taxon>Glomeromycetes</taxon>
        <taxon>Diversisporales</taxon>
        <taxon>Gigasporaceae</taxon>
        <taxon>Racocetra</taxon>
    </lineage>
</organism>
<comment type="caution">
    <text evidence="1">The sequence shown here is derived from an EMBL/GenBank/DDBJ whole genome shotgun (WGS) entry which is preliminary data.</text>
</comment>
<accession>A0A9N9NMX8</accession>
<proteinExistence type="predicted"/>
<protein>
    <submittedName>
        <fullName evidence="1">18496_t:CDS:1</fullName>
    </submittedName>
</protein>
<evidence type="ECO:0000313" key="1">
    <source>
        <dbReference type="EMBL" id="CAG8743334.1"/>
    </source>
</evidence>
<name>A0A9N9NMX8_9GLOM</name>
<dbReference type="OrthoDB" id="10516356at2759"/>
<feature type="non-terminal residue" evidence="1">
    <location>
        <position position="370"/>
    </location>
</feature>